<accession>A0A6V7UG82</accession>
<dbReference type="Proteomes" id="UP000580250">
    <property type="component" value="Unassembled WGS sequence"/>
</dbReference>
<evidence type="ECO:0000313" key="3">
    <source>
        <dbReference type="Proteomes" id="UP000580250"/>
    </source>
</evidence>
<name>A0A6V7UG82_MELEN</name>
<protein>
    <submittedName>
        <fullName evidence="2">Uncharacterized protein</fullName>
    </submittedName>
</protein>
<sequence length="105" mass="12260">MARGLFPPLALPFPGQRYLQSLLLYPQQKICLSLLFLPFFHFQTFFAWFPVPCTWPFCCFSFLLFFSYSLAALYIYPSPQMHTSIAQMPSHYSIVRSRAAIYSMP</sequence>
<comment type="caution">
    <text evidence="2">The sequence shown here is derived from an EMBL/GenBank/DDBJ whole genome shotgun (WGS) entry which is preliminary data.</text>
</comment>
<evidence type="ECO:0000256" key="1">
    <source>
        <dbReference type="SAM" id="Phobius"/>
    </source>
</evidence>
<gene>
    <name evidence="2" type="ORF">MENT_LOCUS12387</name>
</gene>
<dbReference type="AlphaFoldDB" id="A0A6V7UG82"/>
<reference evidence="2 3" key="1">
    <citation type="submission" date="2020-08" db="EMBL/GenBank/DDBJ databases">
        <authorList>
            <person name="Koutsovoulos G."/>
            <person name="Danchin GJ E."/>
        </authorList>
    </citation>
    <scope>NUCLEOTIDE SEQUENCE [LARGE SCALE GENOMIC DNA]</scope>
</reference>
<organism evidence="2 3">
    <name type="scientific">Meloidogyne enterolobii</name>
    <name type="common">Root-knot nematode worm</name>
    <name type="synonym">Meloidogyne mayaguensis</name>
    <dbReference type="NCBI Taxonomy" id="390850"/>
    <lineage>
        <taxon>Eukaryota</taxon>
        <taxon>Metazoa</taxon>
        <taxon>Ecdysozoa</taxon>
        <taxon>Nematoda</taxon>
        <taxon>Chromadorea</taxon>
        <taxon>Rhabditida</taxon>
        <taxon>Tylenchina</taxon>
        <taxon>Tylenchomorpha</taxon>
        <taxon>Tylenchoidea</taxon>
        <taxon>Meloidogynidae</taxon>
        <taxon>Meloidogyninae</taxon>
        <taxon>Meloidogyne</taxon>
    </lineage>
</organism>
<keyword evidence="1" id="KW-0472">Membrane</keyword>
<keyword evidence="1" id="KW-0812">Transmembrane</keyword>
<dbReference type="EMBL" id="CAJEWN010000063">
    <property type="protein sequence ID" value="CAD2156792.1"/>
    <property type="molecule type" value="Genomic_DNA"/>
</dbReference>
<feature type="transmembrane region" description="Helical" evidence="1">
    <location>
        <begin position="54"/>
        <end position="76"/>
    </location>
</feature>
<keyword evidence="1" id="KW-1133">Transmembrane helix</keyword>
<proteinExistence type="predicted"/>
<evidence type="ECO:0000313" key="2">
    <source>
        <dbReference type="EMBL" id="CAD2156792.1"/>
    </source>
</evidence>